<dbReference type="Proteomes" id="UP001152320">
    <property type="component" value="Chromosome 2"/>
</dbReference>
<reference evidence="9" key="1">
    <citation type="submission" date="2021-10" db="EMBL/GenBank/DDBJ databases">
        <title>Tropical sea cucumber genome reveals ecological adaptation and Cuvierian tubules defense mechanism.</title>
        <authorList>
            <person name="Chen T."/>
        </authorList>
    </citation>
    <scope>NUCLEOTIDE SEQUENCE</scope>
    <source>
        <strain evidence="9">Nanhai2018</strain>
        <tissue evidence="9">Muscle</tissue>
    </source>
</reference>
<name>A0A9Q1HJ83_HOLLE</name>
<evidence type="ECO:0000256" key="8">
    <source>
        <dbReference type="SAM" id="SignalP"/>
    </source>
</evidence>
<dbReference type="GO" id="GO:0005886">
    <property type="term" value="C:plasma membrane"/>
    <property type="evidence" value="ECO:0007669"/>
    <property type="project" value="TreeGrafter"/>
</dbReference>
<dbReference type="GO" id="GO:0016192">
    <property type="term" value="P:vesicle-mediated transport"/>
    <property type="evidence" value="ECO:0007669"/>
    <property type="project" value="UniProtKB-ARBA"/>
</dbReference>
<evidence type="ECO:0000256" key="5">
    <source>
        <dbReference type="ARBA" id="ARBA00023136"/>
    </source>
</evidence>
<dbReference type="InterPro" id="IPR036055">
    <property type="entry name" value="LDL_receptor-like_sf"/>
</dbReference>
<dbReference type="SUPFAM" id="SSF57424">
    <property type="entry name" value="LDL receptor-like module"/>
    <property type="match status" value="2"/>
</dbReference>
<dbReference type="Pfam" id="PF00057">
    <property type="entry name" value="Ldl_recept_a"/>
    <property type="match status" value="1"/>
</dbReference>
<comment type="caution">
    <text evidence="7">Lacks conserved residue(s) required for the propagation of feature annotation.</text>
</comment>
<dbReference type="InterPro" id="IPR002172">
    <property type="entry name" value="LDrepeatLR_classA_rpt"/>
</dbReference>
<keyword evidence="6" id="KW-1015">Disulfide bond</keyword>
<evidence type="ECO:0000313" key="10">
    <source>
        <dbReference type="Proteomes" id="UP001152320"/>
    </source>
</evidence>
<proteinExistence type="predicted"/>
<keyword evidence="2" id="KW-0812">Transmembrane</keyword>
<evidence type="ECO:0000256" key="3">
    <source>
        <dbReference type="ARBA" id="ARBA00022737"/>
    </source>
</evidence>
<evidence type="ECO:0000313" key="9">
    <source>
        <dbReference type="EMBL" id="KAJ8047745.1"/>
    </source>
</evidence>
<keyword evidence="8" id="KW-0732">Signal</keyword>
<evidence type="ECO:0000256" key="2">
    <source>
        <dbReference type="ARBA" id="ARBA00022692"/>
    </source>
</evidence>
<dbReference type="OrthoDB" id="2019384at2759"/>
<dbReference type="SMART" id="SM00192">
    <property type="entry name" value="LDLa"/>
    <property type="match status" value="2"/>
</dbReference>
<keyword evidence="5" id="KW-0472">Membrane</keyword>
<accession>A0A9Q1HJ83</accession>
<keyword evidence="10" id="KW-1185">Reference proteome</keyword>
<comment type="caution">
    <text evidence="9">The sequence shown here is derived from an EMBL/GenBank/DDBJ whole genome shotgun (WGS) entry which is preliminary data.</text>
</comment>
<dbReference type="AlphaFoldDB" id="A0A9Q1HJ83"/>
<dbReference type="PANTHER" id="PTHR24270:SF62">
    <property type="entry name" value="LOW-DENSITY LIPOPROTEIN RECEPTOR-RELATED PROTEIN 2"/>
    <property type="match status" value="1"/>
</dbReference>
<dbReference type="Gene3D" id="2.40.128.620">
    <property type="match status" value="1"/>
</dbReference>
<evidence type="ECO:0000256" key="7">
    <source>
        <dbReference type="PROSITE-ProRule" id="PRU00124"/>
    </source>
</evidence>
<dbReference type="CDD" id="cd00112">
    <property type="entry name" value="LDLa"/>
    <property type="match status" value="1"/>
</dbReference>
<evidence type="ECO:0000256" key="1">
    <source>
        <dbReference type="ARBA" id="ARBA00004167"/>
    </source>
</evidence>
<dbReference type="InterPro" id="IPR050685">
    <property type="entry name" value="LDLR"/>
</dbReference>
<evidence type="ECO:0000256" key="6">
    <source>
        <dbReference type="ARBA" id="ARBA00023157"/>
    </source>
</evidence>
<feature type="signal peptide" evidence="8">
    <location>
        <begin position="1"/>
        <end position="15"/>
    </location>
</feature>
<dbReference type="PROSITE" id="PS50068">
    <property type="entry name" value="LDLRA_2"/>
    <property type="match status" value="2"/>
</dbReference>
<dbReference type="PANTHER" id="PTHR24270">
    <property type="entry name" value="LOW-DENSITY LIPOPROTEIN RECEPTOR-RELATED"/>
    <property type="match status" value="1"/>
</dbReference>
<keyword evidence="3" id="KW-0677">Repeat</keyword>
<comment type="subcellular location">
    <subcellularLocation>
        <location evidence="1">Membrane</location>
        <topology evidence="1">Single-pass membrane protein</topology>
    </subcellularLocation>
</comment>
<dbReference type="Gene3D" id="4.10.400.10">
    <property type="entry name" value="Low-density Lipoprotein Receptor"/>
    <property type="match status" value="1"/>
</dbReference>
<sequence>MFVLHHLCVLTYVFSKGKNTPCFGTPYEFHCDEVNNSCIFSYFRCDGIIDCPNGADEDPAISEADWAKMCERENRSSKFKPFKMATCNNTMCITECDLCDGYYLDCVDGSDEDPALCNGDNKPQLVGDCTLYRQSYPFPIGEPRGSPPTLSPHFTIP</sequence>
<feature type="chain" id="PRO_5040481149" evidence="8">
    <location>
        <begin position="16"/>
        <end position="157"/>
    </location>
</feature>
<keyword evidence="4" id="KW-1133">Transmembrane helix</keyword>
<gene>
    <name evidence="9" type="ORF">HOLleu_06820</name>
</gene>
<organism evidence="9 10">
    <name type="scientific">Holothuria leucospilota</name>
    <name type="common">Black long sea cucumber</name>
    <name type="synonym">Mertensiothuria leucospilota</name>
    <dbReference type="NCBI Taxonomy" id="206669"/>
    <lineage>
        <taxon>Eukaryota</taxon>
        <taxon>Metazoa</taxon>
        <taxon>Echinodermata</taxon>
        <taxon>Eleutherozoa</taxon>
        <taxon>Echinozoa</taxon>
        <taxon>Holothuroidea</taxon>
        <taxon>Aspidochirotacea</taxon>
        <taxon>Aspidochirotida</taxon>
        <taxon>Holothuriidae</taxon>
        <taxon>Holothuria</taxon>
    </lineage>
</organism>
<evidence type="ECO:0000256" key="4">
    <source>
        <dbReference type="ARBA" id="ARBA00022989"/>
    </source>
</evidence>
<protein>
    <submittedName>
        <fullName evidence="9">Uncharacterized protein</fullName>
    </submittedName>
</protein>
<dbReference type="EMBL" id="JAIZAY010000002">
    <property type="protein sequence ID" value="KAJ8047745.1"/>
    <property type="molecule type" value="Genomic_DNA"/>
</dbReference>